<dbReference type="InterPro" id="IPR001807">
    <property type="entry name" value="ClC"/>
</dbReference>
<keyword evidence="3 8" id="KW-0812">Transmembrane</keyword>
<evidence type="ECO:0000256" key="6">
    <source>
        <dbReference type="ARBA" id="ARBA00023136"/>
    </source>
</evidence>
<keyword evidence="10" id="KW-1185">Reference proteome</keyword>
<dbReference type="STRING" id="258533.BN977_05092"/>
<dbReference type="SUPFAM" id="SSF81340">
    <property type="entry name" value="Clc chloride channel"/>
    <property type="match status" value="1"/>
</dbReference>
<feature type="transmembrane region" description="Helical" evidence="8">
    <location>
        <begin position="37"/>
        <end position="60"/>
    </location>
</feature>
<feature type="transmembrane region" description="Helical" evidence="8">
    <location>
        <begin position="290"/>
        <end position="309"/>
    </location>
</feature>
<comment type="caution">
    <text evidence="9">The sequence shown here is derived from an EMBL/GenBank/DDBJ whole genome shotgun (WGS) entry which is preliminary data.</text>
</comment>
<evidence type="ECO:0000256" key="5">
    <source>
        <dbReference type="ARBA" id="ARBA00023065"/>
    </source>
</evidence>
<dbReference type="EMBL" id="CCBB010000003">
    <property type="protein sequence ID" value="CDO10261.1"/>
    <property type="molecule type" value="Genomic_DNA"/>
</dbReference>
<feature type="transmembrane region" description="Helical" evidence="8">
    <location>
        <begin position="216"/>
        <end position="234"/>
    </location>
</feature>
<sequence length="459" mass="46609">MNDRTPTPARWLRSIFTGWRMPTPRPVDTEGEGAESLIGFVLAAAVVGALTGLAAASFRVALTYLSEWRTGLSGWGQGSAWGFFVVVLGCMAAVTAAAALVRRLEPQAEGSGIPHVEAVVAGRAEPGRFRILPIKYVGGLLSMGGGLALGREGPSVQMGGSIAVIVASVTRRPMSDLRVLAAGGAAAGLATAFNAPIAGGVFVLEELVKRFDPRTTIATLVASASGFAAAYPFVHSGSDFRMPDLQNPHMSNAGWVLAVGVTAGLLGVLYNKALMFGLHVADTSRWPAEARAAAIGAAVGVLVWCAPDLAGGGDNLTQDALLGHGAAGAVLGILALRFVLGAVSYAAGTPGGLFAPMLVLGAYTGLLIGLVAEHLDATPPESAALALIGMAAFFSATVQAPVTGLILATELTGTTNQLPPMLGACASALLVAVALRSRPIYDLLTDRAAALAVARGKAS</sequence>
<comment type="subcellular location">
    <subcellularLocation>
        <location evidence="1">Membrane</location>
        <topology evidence="1">Multi-pass membrane protein</topology>
    </subcellularLocation>
</comment>
<evidence type="ECO:0000256" key="8">
    <source>
        <dbReference type="SAM" id="Phobius"/>
    </source>
</evidence>
<dbReference type="PANTHER" id="PTHR45711:SF6">
    <property type="entry name" value="CHLORIDE CHANNEL PROTEIN"/>
    <property type="match status" value="1"/>
</dbReference>
<feature type="transmembrane region" description="Helical" evidence="8">
    <location>
        <begin position="384"/>
        <end position="406"/>
    </location>
</feature>
<protein>
    <submittedName>
        <fullName evidence="9">Cl-channel voltage-gated family protein</fullName>
    </submittedName>
</protein>
<reference evidence="9" key="1">
    <citation type="submission" date="2014-03" db="EMBL/GenBank/DDBJ databases">
        <title>Draft Genome Sequence of Mycobacterium cosmeticum DSM 44829.</title>
        <authorList>
            <person name="Croce O."/>
            <person name="Robert C."/>
            <person name="Raoult D."/>
            <person name="Drancourt M."/>
        </authorList>
    </citation>
    <scope>NUCLEOTIDE SEQUENCE [LARGE SCALE GENOMIC DNA]</scope>
    <source>
        <strain evidence="9">DSM 44829</strain>
    </source>
</reference>
<dbReference type="CDD" id="cd01031">
    <property type="entry name" value="EriC"/>
    <property type="match status" value="1"/>
</dbReference>
<evidence type="ECO:0000313" key="10">
    <source>
        <dbReference type="Proteomes" id="UP000028870"/>
    </source>
</evidence>
<dbReference type="RefSeq" id="WP_234709664.1">
    <property type="nucleotide sequence ID" value="NZ_CCBB010000003.1"/>
</dbReference>
<feature type="transmembrane region" description="Helical" evidence="8">
    <location>
        <begin position="254"/>
        <end position="270"/>
    </location>
</feature>
<gene>
    <name evidence="9" type="ORF">BN977_05092</name>
</gene>
<dbReference type="PANTHER" id="PTHR45711">
    <property type="entry name" value="CHLORIDE CHANNEL PROTEIN"/>
    <property type="match status" value="1"/>
</dbReference>
<dbReference type="Pfam" id="PF00654">
    <property type="entry name" value="Voltage_CLC"/>
    <property type="match status" value="1"/>
</dbReference>
<keyword evidence="5" id="KW-0406">Ion transport</keyword>
<feature type="transmembrane region" description="Helical" evidence="8">
    <location>
        <begin position="353"/>
        <end position="372"/>
    </location>
</feature>
<organism evidence="9 10">
    <name type="scientific">Mycolicibacterium cosmeticum</name>
    <dbReference type="NCBI Taxonomy" id="258533"/>
    <lineage>
        <taxon>Bacteria</taxon>
        <taxon>Bacillati</taxon>
        <taxon>Actinomycetota</taxon>
        <taxon>Actinomycetes</taxon>
        <taxon>Mycobacteriales</taxon>
        <taxon>Mycobacteriaceae</taxon>
        <taxon>Mycolicibacterium</taxon>
    </lineage>
</organism>
<dbReference type="Gene3D" id="1.10.3080.10">
    <property type="entry name" value="Clc chloride channel"/>
    <property type="match status" value="1"/>
</dbReference>
<evidence type="ECO:0000256" key="3">
    <source>
        <dbReference type="ARBA" id="ARBA00022692"/>
    </source>
</evidence>
<dbReference type="AlphaFoldDB" id="W9B6B3"/>
<evidence type="ECO:0000313" key="9">
    <source>
        <dbReference type="EMBL" id="CDO10261.1"/>
    </source>
</evidence>
<dbReference type="eggNOG" id="COG0038">
    <property type="taxonomic scope" value="Bacteria"/>
</dbReference>
<feature type="transmembrane region" description="Helical" evidence="8">
    <location>
        <begin position="179"/>
        <end position="204"/>
    </location>
</feature>
<keyword evidence="2" id="KW-0813">Transport</keyword>
<keyword evidence="7" id="KW-0868">Chloride</keyword>
<evidence type="ECO:0000256" key="2">
    <source>
        <dbReference type="ARBA" id="ARBA00022448"/>
    </source>
</evidence>
<dbReference type="PRINTS" id="PR00762">
    <property type="entry name" value="CLCHANNEL"/>
</dbReference>
<dbReference type="GO" id="GO:0005247">
    <property type="term" value="F:voltage-gated chloride channel activity"/>
    <property type="evidence" value="ECO:0007669"/>
    <property type="project" value="TreeGrafter"/>
</dbReference>
<dbReference type="Proteomes" id="UP000028870">
    <property type="component" value="Unassembled WGS sequence"/>
</dbReference>
<keyword evidence="6 8" id="KW-0472">Membrane</keyword>
<evidence type="ECO:0000256" key="4">
    <source>
        <dbReference type="ARBA" id="ARBA00022989"/>
    </source>
</evidence>
<dbReference type="InterPro" id="IPR014743">
    <property type="entry name" value="Cl-channel_core"/>
</dbReference>
<keyword evidence="4 8" id="KW-1133">Transmembrane helix</keyword>
<evidence type="ECO:0000256" key="7">
    <source>
        <dbReference type="ARBA" id="ARBA00023214"/>
    </source>
</evidence>
<dbReference type="GO" id="GO:0005886">
    <property type="term" value="C:plasma membrane"/>
    <property type="evidence" value="ECO:0007669"/>
    <property type="project" value="TreeGrafter"/>
</dbReference>
<evidence type="ECO:0000256" key="1">
    <source>
        <dbReference type="ARBA" id="ARBA00004141"/>
    </source>
</evidence>
<accession>W9B6B3</accession>
<feature type="transmembrane region" description="Helical" evidence="8">
    <location>
        <begin position="80"/>
        <end position="101"/>
    </location>
</feature>
<reference evidence="9" key="2">
    <citation type="submission" date="2014-03" db="EMBL/GenBank/DDBJ databases">
        <authorList>
            <person name="Urmite Genomes"/>
        </authorList>
    </citation>
    <scope>NUCLEOTIDE SEQUENCE</scope>
    <source>
        <strain evidence="9">DSM 44829</strain>
    </source>
</reference>
<name>W9B6B3_MYCCO</name>
<proteinExistence type="predicted"/>
<feature type="transmembrane region" description="Helical" evidence="8">
    <location>
        <begin position="321"/>
        <end position="347"/>
    </location>
</feature>